<dbReference type="RefSeq" id="WP_106684873.1">
    <property type="nucleotide sequence ID" value="NZ_CP027667.1"/>
</dbReference>
<evidence type="ECO:0000256" key="1">
    <source>
        <dbReference type="ARBA" id="ARBA00006432"/>
    </source>
</evidence>
<gene>
    <name evidence="5" type="ORF">C6568_15125</name>
</gene>
<dbReference type="InterPro" id="IPR000873">
    <property type="entry name" value="AMP-dep_synth/lig_dom"/>
</dbReference>
<dbReference type="Gene3D" id="3.30.300.30">
    <property type="match status" value="1"/>
</dbReference>
<dbReference type="Pfam" id="PF13193">
    <property type="entry name" value="AMP-binding_C"/>
    <property type="match status" value="1"/>
</dbReference>
<feature type="domain" description="AMP-binding enzyme C-terminal" evidence="4">
    <location>
        <begin position="441"/>
        <end position="522"/>
    </location>
</feature>
<dbReference type="PANTHER" id="PTHR43201:SF5">
    <property type="entry name" value="MEDIUM-CHAIN ACYL-COA LIGASE ACSF2, MITOCHONDRIAL"/>
    <property type="match status" value="1"/>
</dbReference>
<evidence type="ECO:0000259" key="4">
    <source>
        <dbReference type="Pfam" id="PF13193"/>
    </source>
</evidence>
<dbReference type="InterPro" id="IPR020845">
    <property type="entry name" value="AMP-binding_CS"/>
</dbReference>
<dbReference type="Pfam" id="PF00501">
    <property type="entry name" value="AMP-binding"/>
    <property type="match status" value="1"/>
</dbReference>
<keyword evidence="6" id="KW-1185">Reference proteome</keyword>
<dbReference type="KEGG" id="mela:C6568_15125"/>
<dbReference type="InterPro" id="IPR025110">
    <property type="entry name" value="AMP-bd_C"/>
</dbReference>
<dbReference type="InterPro" id="IPR042099">
    <property type="entry name" value="ANL_N_sf"/>
</dbReference>
<dbReference type="PANTHER" id="PTHR43201">
    <property type="entry name" value="ACYL-COA SYNTHETASE"/>
    <property type="match status" value="1"/>
</dbReference>
<dbReference type="GO" id="GO:0006631">
    <property type="term" value="P:fatty acid metabolic process"/>
    <property type="evidence" value="ECO:0007669"/>
    <property type="project" value="TreeGrafter"/>
</dbReference>
<evidence type="ECO:0000313" key="5">
    <source>
        <dbReference type="EMBL" id="AVO50422.1"/>
    </source>
</evidence>
<dbReference type="OrthoDB" id="9766486at2"/>
<accession>A0A2R3QF87</accession>
<evidence type="ECO:0000256" key="2">
    <source>
        <dbReference type="ARBA" id="ARBA00022598"/>
    </source>
</evidence>
<organism evidence="5 6">
    <name type="scientific">Melaminivora suipulveris</name>
    <dbReference type="NCBI Taxonomy" id="2109913"/>
    <lineage>
        <taxon>Bacteria</taxon>
        <taxon>Pseudomonadati</taxon>
        <taxon>Pseudomonadota</taxon>
        <taxon>Betaproteobacteria</taxon>
        <taxon>Burkholderiales</taxon>
        <taxon>Comamonadaceae</taxon>
        <taxon>Melaminivora</taxon>
    </lineage>
</organism>
<dbReference type="EMBL" id="CP027667">
    <property type="protein sequence ID" value="AVO50422.1"/>
    <property type="molecule type" value="Genomic_DNA"/>
</dbReference>
<dbReference type="SUPFAM" id="SSF56801">
    <property type="entry name" value="Acetyl-CoA synthetase-like"/>
    <property type="match status" value="1"/>
</dbReference>
<dbReference type="Proteomes" id="UP000237925">
    <property type="component" value="Chromosome"/>
</dbReference>
<dbReference type="GO" id="GO:0031956">
    <property type="term" value="F:medium-chain fatty acid-CoA ligase activity"/>
    <property type="evidence" value="ECO:0007669"/>
    <property type="project" value="TreeGrafter"/>
</dbReference>
<keyword evidence="2 5" id="KW-0436">Ligase</keyword>
<feature type="domain" description="AMP-dependent synthetase/ligase" evidence="3">
    <location>
        <begin position="16"/>
        <end position="378"/>
    </location>
</feature>
<protein>
    <submittedName>
        <fullName evidence="5">Long-chain fatty acid--CoA ligase</fullName>
    </submittedName>
</protein>
<dbReference type="PROSITE" id="PS00455">
    <property type="entry name" value="AMP_BINDING"/>
    <property type="match status" value="1"/>
</dbReference>
<dbReference type="AlphaFoldDB" id="A0A2R3QF87"/>
<reference evidence="5 6" key="1">
    <citation type="submission" date="2018-03" db="EMBL/GenBank/DDBJ databases">
        <title>Genome sequencing of Melaminivora sp.</title>
        <authorList>
            <person name="Kim S.-J."/>
            <person name="Heo J."/>
            <person name="Ahn J.-H."/>
            <person name="Kwon S.-W."/>
        </authorList>
    </citation>
    <scope>NUCLEOTIDE SEQUENCE [LARGE SCALE GENOMIC DNA]</scope>
    <source>
        <strain evidence="5 6">SC2-9</strain>
    </source>
</reference>
<evidence type="ECO:0000259" key="3">
    <source>
        <dbReference type="Pfam" id="PF00501"/>
    </source>
</evidence>
<dbReference type="InterPro" id="IPR045851">
    <property type="entry name" value="AMP-bd_C_sf"/>
</dbReference>
<evidence type="ECO:0000313" key="6">
    <source>
        <dbReference type="Proteomes" id="UP000237925"/>
    </source>
</evidence>
<comment type="similarity">
    <text evidence="1">Belongs to the ATP-dependent AMP-binding enzyme family.</text>
</comment>
<dbReference type="Gene3D" id="3.40.50.12780">
    <property type="entry name" value="N-terminal domain of ligase-like"/>
    <property type="match status" value="1"/>
</dbReference>
<proteinExistence type="inferred from homology"/>
<sequence length="551" mass="60527">MIDIDDNTTIGQALATAAERYEDNVLLVAPANAARGYDPQGREIRYGEAFQEVQRLQALYRAAGYGLGHRVALMLDNRLDHMLHKLALNGLGVCCVPVNPDYRTRELVYLLEHSRVDLAVVLPERLAQLRQALDVSSHRPPVAALHDFAPMQAGTGAALPPPARAALAGDPTGDTPASILYTSGTTGQPKGCVLSHTYELASGRWYARLGGLASMREGRERLYNPLPLFHVNASILSFFCMLLTGGAQIQPDRFQPSRFWREVHGSGATVIHYLGVVVPMLLAQPPAALDRSHGVRFGIGAGVEPQLHAVFEQRYGLPLIEIWGMTEMVRLLADCHEPRQVGTRAFGRAQPGLDAAVMDEQGAFVPDGTPGELVIRHSAATPRRHFFTEYLDNRQATEEAWRGGWFHTGDVVLRAPDGMLHFMDRRKNIIRRSGENIAAAEVEALLITHPRVAGAAVLAVPDDVREEEVLACVVPKDGLPGGEQGEALARELFDFCHAQLAYYKAPGWLYFTREIPTTGTQKIQKHRLFPEGADPRTVAGMHDLRALKKRG</sequence>
<name>A0A2R3QF87_9BURK</name>